<evidence type="ECO:0000259" key="3">
    <source>
        <dbReference type="PROSITE" id="PS50118"/>
    </source>
</evidence>
<dbReference type="PROSITE" id="PS50118">
    <property type="entry name" value="HMG_BOX_2"/>
    <property type="match status" value="1"/>
</dbReference>
<dbReference type="EMBL" id="KQ030510">
    <property type="protein sequence ID" value="KJZ76626.1"/>
    <property type="molecule type" value="Genomic_DNA"/>
</dbReference>
<sequence length="318" mass="35208">MLTSIGRAAARRSLTTASSRHVASVRSAAALTRVAGSPRFISASIRSHAAVAAASKKASTTRKAAVSKQTKAAKPKAKTTAKKPAKKTKAPAKRKVKAKAKKPKPKKPKKPKTLTPEEKEKVLVRELKKLALLKGPTRGSPNVWSLFLKENFPKGGGSLAEKIAPLKQQFANLSQLELKKQRDSVTKKREQGEWVAAHPPEVIYLANRARRHLARRSQNADDKKPRLLLIRDERLPKRPNGPFVTFLTSRIPDLDMSNNTSVFRDLAAEWRSMSDASKKPFIDAAAEETRKTAAQRDAIRQKAKEYMKQQHPAVKAIF</sequence>
<dbReference type="SMART" id="SM00398">
    <property type="entry name" value="HMG"/>
    <property type="match status" value="1"/>
</dbReference>
<gene>
    <name evidence="4" type="ORF">HIM_03962</name>
</gene>
<accession>A0A0F7ZLR0</accession>
<keyword evidence="1" id="KW-0238">DNA-binding</keyword>
<dbReference type="AlphaFoldDB" id="A0A0F7ZLR0"/>
<protein>
    <recommendedName>
        <fullName evidence="3">HMG box domain-containing protein</fullName>
    </recommendedName>
</protein>
<feature type="compositionally biased region" description="Low complexity" evidence="2">
    <location>
        <begin position="55"/>
        <end position="70"/>
    </location>
</feature>
<feature type="DNA-binding region" description="HMG box" evidence="1">
    <location>
        <begin position="236"/>
        <end position="300"/>
    </location>
</feature>
<feature type="compositionally biased region" description="Low complexity" evidence="2">
    <location>
        <begin position="7"/>
        <end position="21"/>
    </location>
</feature>
<dbReference type="Gene3D" id="1.10.30.10">
    <property type="entry name" value="High mobility group box domain"/>
    <property type="match status" value="1"/>
</dbReference>
<reference evidence="4 5" key="1">
    <citation type="journal article" date="2014" name="Genome Biol. Evol.">
        <title>Comparative genomics and transcriptomics analyses reveal divergent lifestyle features of nematode endoparasitic fungus Hirsutella minnesotensis.</title>
        <authorList>
            <person name="Lai Y."/>
            <person name="Liu K."/>
            <person name="Zhang X."/>
            <person name="Zhang X."/>
            <person name="Li K."/>
            <person name="Wang N."/>
            <person name="Shu C."/>
            <person name="Wu Y."/>
            <person name="Wang C."/>
            <person name="Bushley K.E."/>
            <person name="Xiang M."/>
            <person name="Liu X."/>
        </authorList>
    </citation>
    <scope>NUCLEOTIDE SEQUENCE [LARGE SCALE GENOMIC DNA]</scope>
    <source>
        <strain evidence="4 5">3608</strain>
    </source>
</reference>
<dbReference type="InterPro" id="IPR009071">
    <property type="entry name" value="HMG_box_dom"/>
</dbReference>
<feature type="region of interest" description="Disordered" evidence="2">
    <location>
        <begin position="55"/>
        <end position="119"/>
    </location>
</feature>
<keyword evidence="5" id="KW-1185">Reference proteome</keyword>
<dbReference type="Proteomes" id="UP000054481">
    <property type="component" value="Unassembled WGS sequence"/>
</dbReference>
<evidence type="ECO:0000313" key="5">
    <source>
        <dbReference type="Proteomes" id="UP000054481"/>
    </source>
</evidence>
<dbReference type="SUPFAM" id="SSF47095">
    <property type="entry name" value="HMG-box"/>
    <property type="match status" value="1"/>
</dbReference>
<evidence type="ECO:0000313" key="4">
    <source>
        <dbReference type="EMBL" id="KJZ76626.1"/>
    </source>
</evidence>
<evidence type="ECO:0000256" key="1">
    <source>
        <dbReference type="PROSITE-ProRule" id="PRU00267"/>
    </source>
</evidence>
<feature type="compositionally biased region" description="Basic residues" evidence="2">
    <location>
        <begin position="71"/>
        <end position="112"/>
    </location>
</feature>
<proteinExistence type="predicted"/>
<evidence type="ECO:0000256" key="2">
    <source>
        <dbReference type="SAM" id="MobiDB-lite"/>
    </source>
</evidence>
<organism evidence="4 5">
    <name type="scientific">Hirsutella minnesotensis 3608</name>
    <dbReference type="NCBI Taxonomy" id="1043627"/>
    <lineage>
        <taxon>Eukaryota</taxon>
        <taxon>Fungi</taxon>
        <taxon>Dikarya</taxon>
        <taxon>Ascomycota</taxon>
        <taxon>Pezizomycotina</taxon>
        <taxon>Sordariomycetes</taxon>
        <taxon>Hypocreomycetidae</taxon>
        <taxon>Hypocreales</taxon>
        <taxon>Ophiocordycipitaceae</taxon>
        <taxon>Hirsutella</taxon>
    </lineage>
</organism>
<keyword evidence="1" id="KW-0539">Nucleus</keyword>
<feature type="region of interest" description="Disordered" evidence="2">
    <location>
        <begin position="1"/>
        <end position="21"/>
    </location>
</feature>
<feature type="domain" description="HMG box" evidence="3">
    <location>
        <begin position="236"/>
        <end position="300"/>
    </location>
</feature>
<dbReference type="InterPro" id="IPR036910">
    <property type="entry name" value="HMG_box_dom_sf"/>
</dbReference>
<dbReference type="GO" id="GO:0005634">
    <property type="term" value="C:nucleus"/>
    <property type="evidence" value="ECO:0007669"/>
    <property type="project" value="UniProtKB-UniRule"/>
</dbReference>
<dbReference type="GO" id="GO:0003677">
    <property type="term" value="F:DNA binding"/>
    <property type="evidence" value="ECO:0007669"/>
    <property type="project" value="UniProtKB-UniRule"/>
</dbReference>
<dbReference type="OrthoDB" id="1919336at2759"/>
<name>A0A0F7ZLR0_9HYPO</name>